<protein>
    <submittedName>
        <fullName evidence="1">U32 family peptidase</fullName>
    </submittedName>
</protein>
<proteinExistence type="predicted"/>
<sequence>MELLSPAGNPESFKAALDSGANAVYLGLPWFNARKPAMNFTPETLKDSLIEAHDRGVKVYVTLNTDIKPSEIEDAAKVLALLESLKVDAVIIKDLGLYYLAKTCYPSLELHLSTQFGISNSYAAEQAKKIGASRVIPARELSFDELNRLQSSGLDIPEIEAFVQGSMCFSFSGKCLLSSWVGGKSANRGVCQAPCRLKYDCCGSEFPFFSMKDLNLASKLGDLKQANITSLKIEGRLKSPGWVGSITSIYNSALNGELDESGATNSLLRYSGREMGEGFTTGLNNLTAIHRAKFGSYLGRVLDVYEDGDDHYAVLDIEKKSDETSLRFVTESDEFLTIIHPDHLELNIDDSGKNIIKSNGKIVKDSLVYEVIPARKSLSGIGNMRYDLELEVLDSDIEVSVVTDIGTFKDLDPYKRVVKEKRGVYPDSVYDKLEKKVVNGWRLNKLYCEDILLSKTQVNSIVKIVSYILAVTIQESNPLNKIELSEDVKEFIRPLEPSTDNHKIEEVRVNFNNLSSCKSKNIIIDEVVYNKKLLDKVIDLSNKKSITISIFPISFEKDMVELKDIVSYLERSPNINYEINDIGHYNLLHNYLSIPSSRLVAGQGLACYNHLSLKFLSKEFGINSLSIPMELDSRGITQLVEDNNRSVNLRFTTLSTVPVMYSRVQSENFSEGASFVDNIGTEFYVHKYRDINIFVARDFYSAEGCRDLEGLEFNQVISEQECLNKPENVRRKFNLERRLY</sequence>
<reference evidence="1 2" key="1">
    <citation type="submission" date="2019-02" db="EMBL/GenBank/DDBJ databases">
        <authorList>
            <person name="Fomenkov A."/>
            <person name="Dubinina G."/>
            <person name="Grabovich M."/>
            <person name="Vincze T."/>
            <person name="Roberts R.J."/>
        </authorList>
    </citation>
    <scope>NUCLEOTIDE SEQUENCE [LARGE SCALE GENOMIC DNA]</scope>
    <source>
        <strain evidence="1 2">P</strain>
    </source>
</reference>
<dbReference type="Pfam" id="PF01136">
    <property type="entry name" value="Peptidase_U32"/>
    <property type="match status" value="1"/>
</dbReference>
<dbReference type="PANTHER" id="PTHR30217:SF10">
    <property type="entry name" value="23S RRNA 5-HYDROXYCYTIDINE C2501 SYNTHASE"/>
    <property type="match status" value="1"/>
</dbReference>
<dbReference type="KEGG" id="sper:EW093_07360"/>
<dbReference type="InterPro" id="IPR001539">
    <property type="entry name" value="Peptidase_U32"/>
</dbReference>
<evidence type="ECO:0000313" key="2">
    <source>
        <dbReference type="Proteomes" id="UP000323824"/>
    </source>
</evidence>
<dbReference type="OrthoDB" id="9807498at2"/>
<evidence type="ECO:0000313" key="1">
    <source>
        <dbReference type="EMBL" id="QEN04524.1"/>
    </source>
</evidence>
<dbReference type="Proteomes" id="UP000323824">
    <property type="component" value="Chromosome"/>
</dbReference>
<accession>A0A5C1QCU2</accession>
<dbReference type="AlphaFoldDB" id="A0A5C1QCU2"/>
<dbReference type="InterPro" id="IPR051454">
    <property type="entry name" value="RNA/ubiquinone_mod_enzymes"/>
</dbReference>
<dbReference type="PANTHER" id="PTHR30217">
    <property type="entry name" value="PEPTIDASE U32 FAMILY"/>
    <property type="match status" value="1"/>
</dbReference>
<dbReference type="PROSITE" id="PS01276">
    <property type="entry name" value="PEPTIDASE_U32"/>
    <property type="match status" value="1"/>
</dbReference>
<keyword evidence="2" id="KW-1185">Reference proteome</keyword>
<reference evidence="1 2" key="2">
    <citation type="submission" date="2019-09" db="EMBL/GenBank/DDBJ databases">
        <title>Complete Genome Sequence and Methylome Analysis of free living Spirochaetas.</title>
        <authorList>
            <person name="Leshcheva N."/>
            <person name="Mikheeva N."/>
        </authorList>
    </citation>
    <scope>NUCLEOTIDE SEQUENCE [LARGE SCALE GENOMIC DNA]</scope>
    <source>
        <strain evidence="1 2">P</strain>
    </source>
</reference>
<name>A0A5C1QCU2_9SPIO</name>
<organism evidence="1 2">
    <name type="scientific">Thiospirochaeta perfilievii</name>
    <dbReference type="NCBI Taxonomy" id="252967"/>
    <lineage>
        <taxon>Bacteria</taxon>
        <taxon>Pseudomonadati</taxon>
        <taxon>Spirochaetota</taxon>
        <taxon>Spirochaetia</taxon>
        <taxon>Spirochaetales</taxon>
        <taxon>Spirochaetaceae</taxon>
        <taxon>Thiospirochaeta</taxon>
    </lineage>
</organism>
<dbReference type="EMBL" id="CP035807">
    <property type="protein sequence ID" value="QEN04524.1"/>
    <property type="molecule type" value="Genomic_DNA"/>
</dbReference>
<dbReference type="RefSeq" id="WP_149567771.1">
    <property type="nucleotide sequence ID" value="NZ_CP035807.1"/>
</dbReference>
<gene>
    <name evidence="1" type="ORF">EW093_07360</name>
</gene>